<keyword evidence="2 5" id="KW-0812">Transmembrane</keyword>
<reference evidence="7" key="2">
    <citation type="journal article" date="2021" name="PeerJ">
        <title>Extensive microbial diversity within the chicken gut microbiome revealed by metagenomics and culture.</title>
        <authorList>
            <person name="Gilroy R."/>
            <person name="Ravi A."/>
            <person name="Getino M."/>
            <person name="Pursley I."/>
            <person name="Horton D.L."/>
            <person name="Alikhan N.F."/>
            <person name="Baker D."/>
            <person name="Gharbi K."/>
            <person name="Hall N."/>
            <person name="Watson M."/>
            <person name="Adriaenssens E.M."/>
            <person name="Foster-Nyarko E."/>
            <person name="Jarju S."/>
            <person name="Secka A."/>
            <person name="Antonio M."/>
            <person name="Oren A."/>
            <person name="Chaudhuri R.R."/>
            <person name="La Ragione R."/>
            <person name="Hildebrand F."/>
            <person name="Pallen M.J."/>
        </authorList>
    </citation>
    <scope>NUCLEOTIDE SEQUENCE</scope>
    <source>
        <strain evidence="7">1383</strain>
    </source>
</reference>
<dbReference type="InterPro" id="IPR036465">
    <property type="entry name" value="vWFA_dom_sf"/>
</dbReference>
<keyword evidence="1" id="KW-1003">Cell membrane</keyword>
<evidence type="ECO:0000313" key="7">
    <source>
        <dbReference type="EMBL" id="HIT98046.1"/>
    </source>
</evidence>
<evidence type="ECO:0000256" key="4">
    <source>
        <dbReference type="ARBA" id="ARBA00023136"/>
    </source>
</evidence>
<dbReference type="PROSITE" id="PS50234">
    <property type="entry name" value="VWFA"/>
    <property type="match status" value="1"/>
</dbReference>
<dbReference type="Pfam" id="PF00092">
    <property type="entry name" value="VWA"/>
    <property type="match status" value="1"/>
</dbReference>
<dbReference type="Gene3D" id="3.40.50.410">
    <property type="entry name" value="von Willebrand factor, type A domain"/>
    <property type="match status" value="1"/>
</dbReference>
<evidence type="ECO:0000256" key="1">
    <source>
        <dbReference type="ARBA" id="ARBA00022475"/>
    </source>
</evidence>
<dbReference type="Pfam" id="PF07584">
    <property type="entry name" value="BatA"/>
    <property type="match status" value="1"/>
</dbReference>
<dbReference type="SMART" id="SM00327">
    <property type="entry name" value="VWA"/>
    <property type="match status" value="1"/>
</dbReference>
<dbReference type="SUPFAM" id="SSF53300">
    <property type="entry name" value="vWA-like"/>
    <property type="match status" value="1"/>
</dbReference>
<dbReference type="InterPro" id="IPR033881">
    <property type="entry name" value="vWA_BatA_type"/>
</dbReference>
<sequence>MSETNFELVNKGFFWLLLLIPLLAGYLWWRGNRLYPYLKISSIRGFVLAEDWVSKTRPVLWVLRLAAIACVIVAMTRPRGVEVSTQTRTGLGVDIVMSIDLSGSMLARDFKPSRLDALKKVATEFAEGRTGDRIGIVTYATESFTQTPLTTDKRIVVQTIQGLQQGLIGETTAIGLGLGTAINRLKDSEAKSKVIILLTDGVNNDGFVDPRSVAEVAKKLGIKVYTIGIGTNGLADYPRYRDPNTGRIYYQKVPVEIDEKLMREIAATTGGKYFRATDENKLKEIYKEIDSLEKSKVEQTKYYNYDEMFRSWLLAALLLFGLEIALRGTLYKGIV</sequence>
<dbReference type="PANTHER" id="PTHR22550:SF5">
    <property type="entry name" value="LEUCINE ZIPPER PROTEIN 4"/>
    <property type="match status" value="1"/>
</dbReference>
<keyword evidence="4 5" id="KW-0472">Membrane</keyword>
<feature type="domain" description="VWFA" evidence="6">
    <location>
        <begin position="94"/>
        <end position="289"/>
    </location>
</feature>
<keyword evidence="3 5" id="KW-1133">Transmembrane helix</keyword>
<comment type="caution">
    <text evidence="7">The sequence shown here is derived from an EMBL/GenBank/DDBJ whole genome shotgun (WGS) entry which is preliminary data.</text>
</comment>
<name>A0A9D1KSR3_9FLAO</name>
<feature type="transmembrane region" description="Helical" evidence="5">
    <location>
        <begin position="311"/>
        <end position="330"/>
    </location>
</feature>
<dbReference type="InterPro" id="IPR002035">
    <property type="entry name" value="VWF_A"/>
</dbReference>
<evidence type="ECO:0000256" key="5">
    <source>
        <dbReference type="SAM" id="Phobius"/>
    </source>
</evidence>
<evidence type="ECO:0000256" key="3">
    <source>
        <dbReference type="ARBA" id="ARBA00022989"/>
    </source>
</evidence>
<gene>
    <name evidence="7" type="ORF">IAC44_04320</name>
</gene>
<dbReference type="EMBL" id="DVLY01000101">
    <property type="protein sequence ID" value="HIT98046.1"/>
    <property type="molecule type" value="Genomic_DNA"/>
</dbReference>
<feature type="transmembrane region" description="Helical" evidence="5">
    <location>
        <begin position="12"/>
        <end position="29"/>
    </location>
</feature>
<protein>
    <submittedName>
        <fullName evidence="7">VWA domain-containing protein</fullName>
    </submittedName>
</protein>
<feature type="transmembrane region" description="Helical" evidence="5">
    <location>
        <begin position="58"/>
        <end position="76"/>
    </location>
</feature>
<dbReference type="InterPro" id="IPR050768">
    <property type="entry name" value="UPF0353/GerABKA_families"/>
</dbReference>
<evidence type="ECO:0000313" key="8">
    <source>
        <dbReference type="Proteomes" id="UP000824161"/>
    </source>
</evidence>
<proteinExistence type="predicted"/>
<dbReference type="Proteomes" id="UP000824161">
    <property type="component" value="Unassembled WGS sequence"/>
</dbReference>
<dbReference type="PANTHER" id="PTHR22550">
    <property type="entry name" value="SPORE GERMINATION PROTEIN"/>
    <property type="match status" value="1"/>
</dbReference>
<reference evidence="7" key="1">
    <citation type="submission" date="2020-10" db="EMBL/GenBank/DDBJ databases">
        <authorList>
            <person name="Gilroy R."/>
        </authorList>
    </citation>
    <scope>NUCLEOTIDE SEQUENCE</scope>
    <source>
        <strain evidence="7">1383</strain>
    </source>
</reference>
<dbReference type="PRINTS" id="PR00453">
    <property type="entry name" value="VWFADOMAIN"/>
</dbReference>
<dbReference type="AlphaFoldDB" id="A0A9D1KSR3"/>
<dbReference type="CDD" id="cd01467">
    <property type="entry name" value="vWA_BatA_type"/>
    <property type="match status" value="1"/>
</dbReference>
<accession>A0A9D1KSR3</accession>
<evidence type="ECO:0000259" key="6">
    <source>
        <dbReference type="PROSITE" id="PS50234"/>
    </source>
</evidence>
<dbReference type="InterPro" id="IPR024163">
    <property type="entry name" value="Aerotolerance_reg_N"/>
</dbReference>
<evidence type="ECO:0000256" key="2">
    <source>
        <dbReference type="ARBA" id="ARBA00022692"/>
    </source>
</evidence>
<organism evidence="7 8">
    <name type="scientific">Candidatus Merdimorpha stercoravium</name>
    <dbReference type="NCBI Taxonomy" id="2840863"/>
    <lineage>
        <taxon>Bacteria</taxon>
        <taxon>Pseudomonadati</taxon>
        <taxon>Bacteroidota</taxon>
        <taxon>Flavobacteriia</taxon>
        <taxon>Flavobacteriales</taxon>
        <taxon>Candidatus Merdimorpha</taxon>
    </lineage>
</organism>